<accession>A0A1R3IIK7</accession>
<dbReference type="PROSITE" id="PS50181">
    <property type="entry name" value="FBOX"/>
    <property type="match status" value="1"/>
</dbReference>
<organism evidence="2 3">
    <name type="scientific">Corchorus olitorius</name>
    <dbReference type="NCBI Taxonomy" id="93759"/>
    <lineage>
        <taxon>Eukaryota</taxon>
        <taxon>Viridiplantae</taxon>
        <taxon>Streptophyta</taxon>
        <taxon>Embryophyta</taxon>
        <taxon>Tracheophyta</taxon>
        <taxon>Spermatophyta</taxon>
        <taxon>Magnoliopsida</taxon>
        <taxon>eudicotyledons</taxon>
        <taxon>Gunneridae</taxon>
        <taxon>Pentapetalae</taxon>
        <taxon>rosids</taxon>
        <taxon>malvids</taxon>
        <taxon>Malvales</taxon>
        <taxon>Malvaceae</taxon>
        <taxon>Grewioideae</taxon>
        <taxon>Apeibeae</taxon>
        <taxon>Corchorus</taxon>
    </lineage>
</organism>
<evidence type="ECO:0000313" key="2">
    <source>
        <dbReference type="EMBL" id="OMO82405.1"/>
    </source>
</evidence>
<dbReference type="EMBL" id="AWUE01018145">
    <property type="protein sequence ID" value="OMO82405.1"/>
    <property type="molecule type" value="Genomic_DNA"/>
</dbReference>
<sequence>MIISRREGSRDEKSHSTTVTVSRSTKIEVQEMRSYSDLPLEIVENIIRRLGFLDRIRLRGVCKDWLVLNLQIPSVDKYPYPWAMTSYWWQPDNDKIHGYCDLTDPPVRKKYVVEKVRGKEYEFFCSAIARASSYGWLLFENSKFGFFLYCPFTREVIKLPELKNIKNYVRVATFSLDATSSKCVIFTLEYSAWNPEKICINICCPGDKSWKTFKFMSGFESWYYNNPADPAIDAAYANGNFYCVFKNGELGAFNVGLEEWTLLTVKGLGFYYDSVQLIEPDGNLQLLGWSRLGQGK</sequence>
<dbReference type="InterPro" id="IPR001810">
    <property type="entry name" value="F-box_dom"/>
</dbReference>
<dbReference type="Gene3D" id="1.20.1280.50">
    <property type="match status" value="1"/>
</dbReference>
<dbReference type="STRING" id="93759.A0A1R3IIK7"/>
<protein>
    <recommendedName>
        <fullName evidence="1">F-box domain-containing protein</fullName>
    </recommendedName>
</protein>
<comment type="caution">
    <text evidence="2">The sequence shown here is derived from an EMBL/GenBank/DDBJ whole genome shotgun (WGS) entry which is preliminary data.</text>
</comment>
<dbReference type="InterPro" id="IPR036047">
    <property type="entry name" value="F-box-like_dom_sf"/>
</dbReference>
<dbReference type="OrthoDB" id="1470835at2759"/>
<name>A0A1R3IIK7_9ROSI</name>
<keyword evidence="3" id="KW-1185">Reference proteome</keyword>
<evidence type="ECO:0000259" key="1">
    <source>
        <dbReference type="PROSITE" id="PS50181"/>
    </source>
</evidence>
<dbReference type="Proteomes" id="UP000187203">
    <property type="component" value="Unassembled WGS sequence"/>
</dbReference>
<dbReference type="PANTHER" id="PTHR33110">
    <property type="entry name" value="F-BOX/KELCH-REPEAT PROTEIN-RELATED"/>
    <property type="match status" value="1"/>
</dbReference>
<dbReference type="InterPro" id="IPR005174">
    <property type="entry name" value="KIB1-4_b-propeller"/>
</dbReference>
<dbReference type="Pfam" id="PF03478">
    <property type="entry name" value="Beta-prop_KIB1-4"/>
    <property type="match status" value="1"/>
</dbReference>
<dbReference type="AlphaFoldDB" id="A0A1R3IIK7"/>
<evidence type="ECO:0000313" key="3">
    <source>
        <dbReference type="Proteomes" id="UP000187203"/>
    </source>
</evidence>
<proteinExistence type="predicted"/>
<reference evidence="3" key="1">
    <citation type="submission" date="2013-09" db="EMBL/GenBank/DDBJ databases">
        <title>Corchorus olitorius genome sequencing.</title>
        <authorList>
            <person name="Alam M."/>
            <person name="Haque M.S."/>
            <person name="Islam M.S."/>
            <person name="Emdad E.M."/>
            <person name="Islam M.M."/>
            <person name="Ahmed B."/>
            <person name="Halim A."/>
            <person name="Hossen Q.M.M."/>
            <person name="Hossain M.Z."/>
            <person name="Ahmed R."/>
            <person name="Khan M.M."/>
            <person name="Islam R."/>
            <person name="Rashid M.M."/>
            <person name="Khan S.A."/>
            <person name="Rahman M.S."/>
            <person name="Alam M."/>
            <person name="Yahiya A.S."/>
            <person name="Khan M.S."/>
            <person name="Azam M.S."/>
            <person name="Haque T."/>
            <person name="Lashkar M.Z.H."/>
            <person name="Akhand A.I."/>
            <person name="Morshed G."/>
            <person name="Roy S."/>
            <person name="Uddin K.S."/>
            <person name="Rabeya T."/>
            <person name="Hossain A.S."/>
            <person name="Chowdhury A."/>
            <person name="Snigdha A.R."/>
            <person name="Mortoza M.S."/>
            <person name="Matin S.A."/>
            <person name="Hoque S.M.E."/>
            <person name="Islam M.K."/>
            <person name="Roy D.K."/>
            <person name="Haider R."/>
            <person name="Moosa M.M."/>
            <person name="Elias S.M."/>
            <person name="Hasan A.M."/>
            <person name="Jahan S."/>
            <person name="Shafiuddin M."/>
            <person name="Mahmood N."/>
            <person name="Shommy N.S."/>
        </authorList>
    </citation>
    <scope>NUCLEOTIDE SEQUENCE [LARGE SCALE GENOMIC DNA]</scope>
    <source>
        <strain evidence="3">cv. O-4</strain>
    </source>
</reference>
<dbReference type="Pfam" id="PF00646">
    <property type="entry name" value="F-box"/>
    <property type="match status" value="1"/>
</dbReference>
<gene>
    <name evidence="2" type="ORF">COLO4_23032</name>
</gene>
<feature type="domain" description="F-box" evidence="1">
    <location>
        <begin position="32"/>
        <end position="65"/>
    </location>
</feature>
<dbReference type="SUPFAM" id="SSF81383">
    <property type="entry name" value="F-box domain"/>
    <property type="match status" value="1"/>
</dbReference>